<dbReference type="GO" id="GO:0005524">
    <property type="term" value="F:ATP binding"/>
    <property type="evidence" value="ECO:0007669"/>
    <property type="project" value="InterPro"/>
</dbReference>
<dbReference type="InterPro" id="IPR010921">
    <property type="entry name" value="Trp_repressor/repl_initiator"/>
</dbReference>
<dbReference type="Pfam" id="PF08299">
    <property type="entry name" value="Bac_DnaA_C"/>
    <property type="match status" value="1"/>
</dbReference>
<dbReference type="Gene3D" id="1.10.1750.10">
    <property type="match status" value="1"/>
</dbReference>
<dbReference type="AlphaFoldDB" id="A0A849VLD2"/>
<name>A0A849VLD2_9HYPH</name>
<dbReference type="SMART" id="SM00760">
    <property type="entry name" value="Bac_DnaA_C"/>
    <property type="match status" value="1"/>
</dbReference>
<dbReference type="InterPro" id="IPR018312">
    <property type="entry name" value="Chromosome_initiator_DnaA_CS"/>
</dbReference>
<dbReference type="PROSITE" id="PS01008">
    <property type="entry name" value="DNAA"/>
    <property type="match status" value="1"/>
</dbReference>
<protein>
    <recommendedName>
        <fullName evidence="1">Chromosomal replication initiator DnaA C-terminal domain-containing protein</fullName>
    </recommendedName>
</protein>
<dbReference type="RefSeq" id="WP_174207761.1">
    <property type="nucleotide sequence ID" value="NZ_JABUMX010000001.1"/>
</dbReference>
<dbReference type="InterPro" id="IPR013159">
    <property type="entry name" value="DnaA_C"/>
</dbReference>
<dbReference type="GO" id="GO:0006275">
    <property type="term" value="P:regulation of DNA replication"/>
    <property type="evidence" value="ECO:0007669"/>
    <property type="project" value="InterPro"/>
</dbReference>
<keyword evidence="3" id="KW-1185">Reference proteome</keyword>
<dbReference type="Proteomes" id="UP000550508">
    <property type="component" value="Unassembled WGS sequence"/>
</dbReference>
<dbReference type="GO" id="GO:0006270">
    <property type="term" value="P:DNA replication initiation"/>
    <property type="evidence" value="ECO:0007669"/>
    <property type="project" value="InterPro"/>
</dbReference>
<accession>A0A849VLD2</accession>
<evidence type="ECO:0000313" key="3">
    <source>
        <dbReference type="Proteomes" id="UP000550508"/>
    </source>
</evidence>
<reference evidence="2 3" key="1">
    <citation type="submission" date="2020-05" db="EMBL/GenBank/DDBJ databases">
        <authorList>
            <person name="Kim M.K."/>
        </authorList>
    </citation>
    <scope>NUCLEOTIDE SEQUENCE [LARGE SCALE GENOMIC DNA]</scope>
    <source>
        <strain evidence="2 3">BT25</strain>
    </source>
</reference>
<organism evidence="2 3">
    <name type="scientific">Phyllobacterium pellucidum</name>
    <dbReference type="NCBI Taxonomy" id="2740464"/>
    <lineage>
        <taxon>Bacteria</taxon>
        <taxon>Pseudomonadati</taxon>
        <taxon>Pseudomonadota</taxon>
        <taxon>Alphaproteobacteria</taxon>
        <taxon>Hyphomicrobiales</taxon>
        <taxon>Phyllobacteriaceae</taxon>
        <taxon>Phyllobacterium</taxon>
    </lineage>
</organism>
<evidence type="ECO:0000259" key="1">
    <source>
        <dbReference type="SMART" id="SM00760"/>
    </source>
</evidence>
<gene>
    <name evidence="2" type="ORF">HQ945_05430</name>
</gene>
<sequence>MLDETAEQILDRRYRGMNPKFVKQVWEKRRRQETAEHRRVARDAAELAKQQSQRATTLRLAREWEVAQQEELFRAQFLENIGQLRLSHLVEKYKSAAAIVGAMEVRYRAAEIIQHHVRRSPFSYSEVMSDARARAVVAVRQAAMADIHVLCPHFSLTQIGKLFGGRDHTTVLHALKKMGVWRGNREQPEA</sequence>
<dbReference type="GO" id="GO:0003688">
    <property type="term" value="F:DNA replication origin binding"/>
    <property type="evidence" value="ECO:0007669"/>
    <property type="project" value="InterPro"/>
</dbReference>
<proteinExistence type="predicted"/>
<comment type="caution">
    <text evidence="2">The sequence shown here is derived from an EMBL/GenBank/DDBJ whole genome shotgun (WGS) entry which is preliminary data.</text>
</comment>
<evidence type="ECO:0000313" key="2">
    <source>
        <dbReference type="EMBL" id="NTS30688.1"/>
    </source>
</evidence>
<dbReference type="EMBL" id="JABUMX010000001">
    <property type="protein sequence ID" value="NTS30688.1"/>
    <property type="molecule type" value="Genomic_DNA"/>
</dbReference>
<feature type="domain" description="Chromosomal replication initiator DnaA C-terminal" evidence="1">
    <location>
        <begin position="109"/>
        <end position="178"/>
    </location>
</feature>
<dbReference type="SUPFAM" id="SSF48295">
    <property type="entry name" value="TrpR-like"/>
    <property type="match status" value="1"/>
</dbReference>